<feature type="binding site" evidence="6">
    <location>
        <position position="289"/>
    </location>
    <ligand>
        <name>Mn(2+)</name>
        <dbReference type="ChEBI" id="CHEBI:29035"/>
    </ligand>
</feature>
<protein>
    <recommendedName>
        <fullName evidence="6 7">L-rhamnose isomerase</fullName>
        <ecNumber evidence="6 7">5.3.1.14</ecNumber>
    </recommendedName>
</protein>
<accession>A0ABT2PTT2</accession>
<evidence type="ECO:0000256" key="1">
    <source>
        <dbReference type="ARBA" id="ARBA00022490"/>
    </source>
</evidence>
<evidence type="ECO:0000256" key="6">
    <source>
        <dbReference type="HAMAP-Rule" id="MF_00541"/>
    </source>
</evidence>
<keyword evidence="9" id="KW-1185">Reference proteome</keyword>
<dbReference type="InterPro" id="IPR009308">
    <property type="entry name" value="Rhamnose_isomerase"/>
</dbReference>
<dbReference type="HAMAP" id="MF_00541">
    <property type="entry name" value="RhaA"/>
    <property type="match status" value="1"/>
</dbReference>
<evidence type="ECO:0000256" key="7">
    <source>
        <dbReference type="NCBIfam" id="TIGR01748"/>
    </source>
</evidence>
<dbReference type="InterPro" id="IPR050337">
    <property type="entry name" value="L-rhamnose_isomerase"/>
</dbReference>
<evidence type="ECO:0000313" key="9">
    <source>
        <dbReference type="Proteomes" id="UP001209076"/>
    </source>
</evidence>
<sequence length="414" mass="47418">MTQKEKYNLAKSIYANYGVDIDQAIHTLKHTPISIQCWQGDDVKGFYSKEALSGGISVTGNYPYKANTLEELRKDLEMVFSLVPYQHRVNLHAIYLDTQESIGLDEIEPRHFESWVKWAKKNNVKLDFNPTLFSHPMAKSGFTLSSSDETVRNFWIKHVKQSRKIASYFGEALNTDTVCNLWIPDGYKDSPYSRLSPRVRLKESLDDIYQTKLPHVKDTLESKLFGIGAESYTTGSHEFYLGYATKHHLGICLDTGHFHPTEQVSDKLSSMSLFVDHTLLHVSRPVRWDSDHVVTLNDDLIGVAEALVRDDLLKKTSIGLDYFDASINRIAAWVIGIRNTQKALLKALLEPKELLKKIELEQNYTQRLIYTEELKALPFGLVYDYICETEQKPVGIDFLKQIEAYEATMKGKRL</sequence>
<comment type="caution">
    <text evidence="8">The sequence shown here is derived from an EMBL/GenBank/DDBJ whole genome shotgun (WGS) entry which is preliminary data.</text>
</comment>
<comment type="pathway">
    <text evidence="6">Carbohydrate degradation; L-rhamnose degradation; glycerone phosphate from L-rhamnose: step 1/3.</text>
</comment>
<dbReference type="GO" id="GO:0008740">
    <property type="term" value="F:L-rhamnose isomerase activity"/>
    <property type="evidence" value="ECO:0007669"/>
    <property type="project" value="UniProtKB-EC"/>
</dbReference>
<dbReference type="NCBIfam" id="TIGR01748">
    <property type="entry name" value="rhaA"/>
    <property type="match status" value="1"/>
</dbReference>
<evidence type="ECO:0000256" key="5">
    <source>
        <dbReference type="ARBA" id="ARBA00023308"/>
    </source>
</evidence>
<dbReference type="Gene3D" id="3.20.20.150">
    <property type="entry name" value="Divalent-metal-dependent TIM barrel enzymes"/>
    <property type="match status" value="1"/>
</dbReference>
<proteinExistence type="inferred from homology"/>
<comment type="function">
    <text evidence="6">Catalyzes the interconversion of L-rhamnose and L-rhamnulose.</text>
</comment>
<keyword evidence="3 6" id="KW-0464">Manganese</keyword>
<evidence type="ECO:0000256" key="4">
    <source>
        <dbReference type="ARBA" id="ARBA00023235"/>
    </source>
</evidence>
<dbReference type="Pfam" id="PF06134">
    <property type="entry name" value="RhaA"/>
    <property type="match status" value="1"/>
</dbReference>
<dbReference type="NCBIfam" id="NF002203">
    <property type="entry name" value="PRK01076.1"/>
    <property type="match status" value="1"/>
</dbReference>
<dbReference type="RefSeq" id="WP_262095360.1">
    <property type="nucleotide sequence ID" value="NZ_JAOEGN010000001.1"/>
</dbReference>
<comment type="subcellular location">
    <subcellularLocation>
        <location evidence="6">Cytoplasm</location>
    </subcellularLocation>
</comment>
<feature type="binding site" evidence="6">
    <location>
        <position position="291"/>
    </location>
    <ligand>
        <name>Mn(2+)</name>
        <dbReference type="ChEBI" id="CHEBI:29035"/>
    </ligand>
</feature>
<evidence type="ECO:0000256" key="3">
    <source>
        <dbReference type="ARBA" id="ARBA00023211"/>
    </source>
</evidence>
<evidence type="ECO:0000313" key="8">
    <source>
        <dbReference type="EMBL" id="MCU0104148.1"/>
    </source>
</evidence>
<keyword evidence="4 6" id="KW-0413">Isomerase</keyword>
<evidence type="ECO:0000256" key="2">
    <source>
        <dbReference type="ARBA" id="ARBA00022723"/>
    </source>
</evidence>
<dbReference type="PANTHER" id="PTHR30268:SF0">
    <property type="entry name" value="L-RHAMNOSE ISOMERASE"/>
    <property type="match status" value="1"/>
</dbReference>
<keyword evidence="1 6" id="KW-0963">Cytoplasm</keyword>
<feature type="binding site" evidence="6">
    <location>
        <position position="257"/>
    </location>
    <ligand>
        <name>Mn(2+)</name>
        <dbReference type="ChEBI" id="CHEBI:29035"/>
    </ligand>
</feature>
<gene>
    <name evidence="6" type="primary">rhaA</name>
    <name evidence="8" type="ORF">N7603_00540</name>
</gene>
<keyword evidence="5 6" id="KW-0684">Rhamnose metabolism</keyword>
<dbReference type="EMBL" id="JAOEGN010000001">
    <property type="protein sequence ID" value="MCU0104148.1"/>
    <property type="molecule type" value="Genomic_DNA"/>
</dbReference>
<keyword evidence="2 6" id="KW-0479">Metal-binding</keyword>
<reference evidence="9" key="1">
    <citation type="submission" date="2023-07" db="EMBL/GenBank/DDBJ databases">
        <title>Novel Mycoplasma species identified in domestic and wild animals.</title>
        <authorList>
            <person name="Volokhov D.V."/>
            <person name="Furtak V.A."/>
            <person name="Zagorodnyaya T.A."/>
        </authorList>
    </citation>
    <scope>NUCLEOTIDE SEQUENCE [LARGE SCALE GENOMIC DNA]</scope>
    <source>
        <strain evidence="9">92-19</strain>
    </source>
</reference>
<dbReference type="InterPro" id="IPR036237">
    <property type="entry name" value="Xyl_isomerase-like_sf"/>
</dbReference>
<organism evidence="8 9">
    <name type="scientific">Paracholeplasma vituli</name>
    <dbReference type="NCBI Taxonomy" id="69473"/>
    <lineage>
        <taxon>Bacteria</taxon>
        <taxon>Bacillati</taxon>
        <taxon>Mycoplasmatota</taxon>
        <taxon>Mollicutes</taxon>
        <taxon>Acholeplasmatales</taxon>
        <taxon>Acholeplasmataceae</taxon>
        <taxon>Paracholeplasma</taxon>
    </lineage>
</organism>
<dbReference type="SUPFAM" id="SSF51658">
    <property type="entry name" value="Xylose isomerase-like"/>
    <property type="match status" value="1"/>
</dbReference>
<comment type="cofactor">
    <cofactor evidence="6">
        <name>Mn(2+)</name>
        <dbReference type="ChEBI" id="CHEBI:29035"/>
    </cofactor>
    <text evidence="6">Binds 1 Mn(2+) ion per subunit.</text>
</comment>
<dbReference type="Proteomes" id="UP001209076">
    <property type="component" value="Unassembled WGS sequence"/>
</dbReference>
<dbReference type="EC" id="5.3.1.14" evidence="6 7"/>
<comment type="catalytic activity">
    <reaction evidence="6">
        <text>L-rhamnopyranose = L-rhamnulose</text>
        <dbReference type="Rhea" id="RHEA:23160"/>
        <dbReference type="ChEBI" id="CHEBI:17897"/>
        <dbReference type="ChEBI" id="CHEBI:62346"/>
        <dbReference type="EC" id="5.3.1.14"/>
    </reaction>
</comment>
<dbReference type="PANTHER" id="PTHR30268">
    <property type="entry name" value="L-RHAMNOSE ISOMERASE"/>
    <property type="match status" value="1"/>
</dbReference>
<name>A0ABT2PTT2_9MOLU</name>
<comment type="similarity">
    <text evidence="6">Belongs to the rhamnose isomerase family.</text>
</comment>